<evidence type="ECO:0000256" key="5">
    <source>
        <dbReference type="ARBA" id="ARBA00022801"/>
    </source>
</evidence>
<dbReference type="EMBL" id="LK391969">
    <property type="protein sequence ID" value="CEF27869.1"/>
    <property type="molecule type" value="Genomic_DNA"/>
</dbReference>
<dbReference type="PATRIC" id="fig|1461581.3.peg.2788"/>
<sequence length="261" mass="29057">MPMPQFIALPAFQDNYIWLLLDETTLQVAAVDPGDAQPVITWLSRHPEYQLSTILLTHHHRDHTGGVLTLKAATGCKVWGPTNDSIKGVDRQLEDGFQLCLFEQEIQVLAVPGHTLDHIAYFCDHPENPWLLSGDTLFAGGCGRLFEGSAEQMYASLQRLAGLPDHTTIYCTHEYTQSNLQFARAVEPENLDIKVRLEVVEDLRRAGRITLPTTLALEKRTNPFLRCDDAHVRGAAAAHSGSMPDSPAQTFAAIRAWKDTF</sequence>
<dbReference type="Pfam" id="PF00753">
    <property type="entry name" value="Lactamase_B"/>
    <property type="match status" value="1"/>
</dbReference>
<feature type="binding site" evidence="7">
    <location>
        <position position="135"/>
    </location>
    <ligand>
        <name>Zn(2+)</name>
        <dbReference type="ChEBI" id="CHEBI:29105"/>
        <label>2</label>
    </ligand>
</feature>
<dbReference type="EMBL" id="LM997413">
    <property type="protein sequence ID" value="CEA06444.1"/>
    <property type="molecule type" value="Genomic_DNA"/>
</dbReference>
<dbReference type="UniPathway" id="UPA00619">
    <property type="reaction ID" value="UER00676"/>
</dbReference>
<feature type="binding site" evidence="7">
    <location>
        <position position="63"/>
    </location>
    <ligand>
        <name>Zn(2+)</name>
        <dbReference type="ChEBI" id="CHEBI:29105"/>
        <label>2</label>
    </ligand>
</feature>
<feature type="binding site" evidence="7">
    <location>
        <position position="60"/>
    </location>
    <ligand>
        <name>Zn(2+)</name>
        <dbReference type="ChEBI" id="CHEBI:29105"/>
        <label>1</label>
    </ligand>
</feature>
<dbReference type="PANTHER" id="PTHR43705">
    <property type="entry name" value="HYDROXYACYLGLUTATHIONE HYDROLASE"/>
    <property type="match status" value="1"/>
</dbReference>
<evidence type="ECO:0000256" key="6">
    <source>
        <dbReference type="ARBA" id="ARBA00022833"/>
    </source>
</evidence>
<feature type="binding site" evidence="7">
    <location>
        <position position="62"/>
    </location>
    <ligand>
        <name>Zn(2+)</name>
        <dbReference type="ChEBI" id="CHEBI:29105"/>
        <label>2</label>
    </ligand>
</feature>
<comment type="pathway">
    <text evidence="2 7">Secondary metabolite metabolism; methylglyoxal degradation; (R)-lactate from methylglyoxal: step 2/2.</text>
</comment>
<comment type="subunit">
    <text evidence="7">Monomer.</text>
</comment>
<dbReference type="PIRSF" id="PIRSF005457">
    <property type="entry name" value="Glx"/>
    <property type="match status" value="1"/>
</dbReference>
<proteinExistence type="inferred from homology"/>
<name>A0A078MJM5_9PSED</name>
<dbReference type="GO" id="GO:0019243">
    <property type="term" value="P:methylglyoxal catabolic process to D-lactate via S-lactoyl-glutathione"/>
    <property type="evidence" value="ECO:0007669"/>
    <property type="project" value="UniProtKB-UniRule"/>
</dbReference>
<protein>
    <recommendedName>
        <fullName evidence="7">Hydroxyacylglutathione hydrolase</fullName>
        <ecNumber evidence="7">3.1.2.6</ecNumber>
    </recommendedName>
    <alternativeName>
        <fullName evidence="7">Glyoxalase II</fullName>
        <shortName evidence="7">Glx II</shortName>
    </alternativeName>
</protein>
<comment type="cofactor">
    <cofactor evidence="7">
        <name>Zn(2+)</name>
        <dbReference type="ChEBI" id="CHEBI:29105"/>
    </cofactor>
    <text evidence="7">Binds 2 Zn(2+) ions per subunit.</text>
</comment>
<dbReference type="SMART" id="SM00849">
    <property type="entry name" value="Lactamase_B"/>
    <property type="match status" value="1"/>
</dbReference>
<dbReference type="HAMAP" id="MF_01374">
    <property type="entry name" value="Glyoxalase_2"/>
    <property type="match status" value="1"/>
</dbReference>
<evidence type="ECO:0000256" key="3">
    <source>
        <dbReference type="ARBA" id="ARBA00006759"/>
    </source>
</evidence>
<dbReference type="InterPro" id="IPR035680">
    <property type="entry name" value="Clx_II_MBL"/>
</dbReference>
<dbReference type="InterPro" id="IPR017782">
    <property type="entry name" value="Hydroxyacylglutathione_Hdrlase"/>
</dbReference>
<feature type="binding site" evidence="7">
    <location>
        <position position="173"/>
    </location>
    <ligand>
        <name>Zn(2+)</name>
        <dbReference type="ChEBI" id="CHEBI:29105"/>
        <label>2</label>
    </ligand>
</feature>
<dbReference type="InterPro" id="IPR032282">
    <property type="entry name" value="HAGH_C"/>
</dbReference>
<dbReference type="InterPro" id="IPR050110">
    <property type="entry name" value="Glyoxalase_II_hydrolase"/>
</dbReference>
<keyword evidence="4 7" id="KW-0479">Metal-binding</keyword>
<evidence type="ECO:0000259" key="8">
    <source>
        <dbReference type="SMART" id="SM00849"/>
    </source>
</evidence>
<keyword evidence="5 7" id="KW-0378">Hydrolase</keyword>
<comment type="function">
    <text evidence="7">Thiolesterase that catalyzes the hydrolysis of S-D-lactoyl-glutathione to form glutathione and D-lactic acid.</text>
</comment>
<feature type="binding site" evidence="7">
    <location>
        <position position="114"/>
    </location>
    <ligand>
        <name>Zn(2+)</name>
        <dbReference type="ChEBI" id="CHEBI:29105"/>
        <label>1</label>
    </ligand>
</feature>
<dbReference type="GO" id="GO:0004416">
    <property type="term" value="F:hydroxyacylglutathione hydrolase activity"/>
    <property type="evidence" value="ECO:0007669"/>
    <property type="project" value="UniProtKB-UniRule"/>
</dbReference>
<feature type="binding site" evidence="7">
    <location>
        <position position="135"/>
    </location>
    <ligand>
        <name>Zn(2+)</name>
        <dbReference type="ChEBI" id="CHEBI:29105"/>
        <label>1</label>
    </ligand>
</feature>
<feature type="domain" description="Metallo-beta-lactamase" evidence="8">
    <location>
        <begin position="14"/>
        <end position="173"/>
    </location>
</feature>
<evidence type="ECO:0000256" key="2">
    <source>
        <dbReference type="ARBA" id="ARBA00004963"/>
    </source>
</evidence>
<evidence type="ECO:0000313" key="9">
    <source>
        <dbReference type="EMBL" id="CEA06444.1"/>
    </source>
</evidence>
<reference evidence="9" key="1">
    <citation type="submission" date="2014-07" db="EMBL/GenBank/DDBJ databases">
        <authorList>
            <person name="Urmite Genomes Urmite Genomes"/>
        </authorList>
    </citation>
    <scope>NUCLEOTIDE SEQUENCE</scope>
    <source>
        <strain evidence="9">12M76_air</strain>
    </source>
</reference>
<evidence type="ECO:0000256" key="4">
    <source>
        <dbReference type="ARBA" id="ARBA00022723"/>
    </source>
</evidence>
<dbReference type="InterPro" id="IPR036866">
    <property type="entry name" value="RibonucZ/Hydroxyglut_hydro"/>
</dbReference>
<dbReference type="Gene3D" id="3.60.15.10">
    <property type="entry name" value="Ribonuclease Z/Hydroxyacylglutathione hydrolase-like"/>
    <property type="match status" value="1"/>
</dbReference>
<dbReference type="AlphaFoldDB" id="A0A078MJM5"/>
<dbReference type="SUPFAM" id="SSF56281">
    <property type="entry name" value="Metallo-hydrolase/oxidoreductase"/>
    <property type="match status" value="1"/>
</dbReference>
<dbReference type="CDD" id="cd07723">
    <property type="entry name" value="hydroxyacylglutathione_hydrolase_MBL-fold"/>
    <property type="match status" value="1"/>
</dbReference>
<evidence type="ECO:0000256" key="1">
    <source>
        <dbReference type="ARBA" id="ARBA00001623"/>
    </source>
</evidence>
<organism evidence="9">
    <name type="scientific">Pseudomonas saudimassiliensis</name>
    <dbReference type="NCBI Taxonomy" id="1461581"/>
    <lineage>
        <taxon>Bacteria</taxon>
        <taxon>Pseudomonadati</taxon>
        <taxon>Pseudomonadota</taxon>
        <taxon>Gammaproteobacteria</taxon>
        <taxon>Pseudomonadales</taxon>
        <taxon>Pseudomonadaceae</taxon>
        <taxon>Pseudomonas</taxon>
    </lineage>
</organism>
<comment type="catalytic activity">
    <reaction evidence="1 7">
        <text>an S-(2-hydroxyacyl)glutathione + H2O = a 2-hydroxy carboxylate + glutathione + H(+)</text>
        <dbReference type="Rhea" id="RHEA:21864"/>
        <dbReference type="ChEBI" id="CHEBI:15377"/>
        <dbReference type="ChEBI" id="CHEBI:15378"/>
        <dbReference type="ChEBI" id="CHEBI:57925"/>
        <dbReference type="ChEBI" id="CHEBI:58896"/>
        <dbReference type="ChEBI" id="CHEBI:71261"/>
        <dbReference type="EC" id="3.1.2.6"/>
    </reaction>
</comment>
<dbReference type="GO" id="GO:0046872">
    <property type="term" value="F:metal ion binding"/>
    <property type="evidence" value="ECO:0007669"/>
    <property type="project" value="UniProtKB-KW"/>
</dbReference>
<dbReference type="NCBIfam" id="TIGR03413">
    <property type="entry name" value="GSH_gloB"/>
    <property type="match status" value="1"/>
</dbReference>
<accession>A0A078MJM5</accession>
<dbReference type="Pfam" id="PF16123">
    <property type="entry name" value="HAGH_C"/>
    <property type="match status" value="1"/>
</dbReference>
<gene>
    <name evidence="7 9" type="primary">gloB</name>
    <name evidence="9" type="ORF">BN1049_02832</name>
</gene>
<dbReference type="InterPro" id="IPR001279">
    <property type="entry name" value="Metallo-B-lactamas"/>
</dbReference>
<dbReference type="EC" id="3.1.2.6" evidence="7"/>
<dbReference type="PANTHER" id="PTHR43705:SF1">
    <property type="entry name" value="HYDROXYACYLGLUTATHIONE HYDROLASE GLOB"/>
    <property type="match status" value="1"/>
</dbReference>
<comment type="similarity">
    <text evidence="3 7">Belongs to the metallo-beta-lactamase superfamily. Glyoxalase II family.</text>
</comment>
<feature type="binding site" evidence="7">
    <location>
        <position position="58"/>
    </location>
    <ligand>
        <name>Zn(2+)</name>
        <dbReference type="ChEBI" id="CHEBI:29105"/>
        <label>1</label>
    </ligand>
</feature>
<evidence type="ECO:0000256" key="7">
    <source>
        <dbReference type="HAMAP-Rule" id="MF_01374"/>
    </source>
</evidence>
<keyword evidence="6 7" id="KW-0862">Zinc</keyword>